<feature type="chain" id="PRO_5020398358" evidence="1">
    <location>
        <begin position="28"/>
        <end position="206"/>
    </location>
</feature>
<feature type="signal peptide" evidence="1">
    <location>
        <begin position="1"/>
        <end position="27"/>
    </location>
</feature>
<organism evidence="2 3">
    <name type="scientific">Syncephalis pseudoplumigaleata</name>
    <dbReference type="NCBI Taxonomy" id="1712513"/>
    <lineage>
        <taxon>Eukaryota</taxon>
        <taxon>Fungi</taxon>
        <taxon>Fungi incertae sedis</taxon>
        <taxon>Zoopagomycota</taxon>
        <taxon>Zoopagomycotina</taxon>
        <taxon>Zoopagomycetes</taxon>
        <taxon>Zoopagales</taxon>
        <taxon>Piptocephalidaceae</taxon>
        <taxon>Syncephalis</taxon>
    </lineage>
</organism>
<evidence type="ECO:0000313" key="2">
    <source>
        <dbReference type="EMBL" id="RKP24901.1"/>
    </source>
</evidence>
<dbReference type="Proteomes" id="UP000278143">
    <property type="component" value="Unassembled WGS sequence"/>
</dbReference>
<gene>
    <name evidence="2" type="ORF">SYNPS1DRAFT_29355</name>
</gene>
<protein>
    <submittedName>
        <fullName evidence="2">Uncharacterized protein</fullName>
    </submittedName>
</protein>
<evidence type="ECO:0000313" key="3">
    <source>
        <dbReference type="Proteomes" id="UP000278143"/>
    </source>
</evidence>
<keyword evidence="1" id="KW-0732">Signal</keyword>
<sequence length="206" mass="22963">MHLPTASTFVLGVVVALAGTMIHSVTAQNDPTKNLDQKKVELVNDNGPVVLVPYFEVAQPRGTDRMLKTTSDATESGAERLVYLDANSKFLRLADIYRSDERKDVIEKIEFIEPDPHANANRTATVTMSEDGDTGNINKIDIAMFDDRRERVSLDYDAGTSNVKKIVVERLGNKDDKTELEVGYDIFGTVKVLVNDMPRQQKVSEF</sequence>
<accession>A0A4P9YZQ3</accession>
<reference evidence="3" key="1">
    <citation type="journal article" date="2018" name="Nat. Microbiol.">
        <title>Leveraging single-cell genomics to expand the fungal tree of life.</title>
        <authorList>
            <person name="Ahrendt S.R."/>
            <person name="Quandt C.A."/>
            <person name="Ciobanu D."/>
            <person name="Clum A."/>
            <person name="Salamov A."/>
            <person name="Andreopoulos B."/>
            <person name="Cheng J.F."/>
            <person name="Woyke T."/>
            <person name="Pelin A."/>
            <person name="Henrissat B."/>
            <person name="Reynolds N.K."/>
            <person name="Benny G.L."/>
            <person name="Smith M.E."/>
            <person name="James T.Y."/>
            <person name="Grigoriev I.V."/>
        </authorList>
    </citation>
    <scope>NUCLEOTIDE SEQUENCE [LARGE SCALE GENOMIC DNA]</scope>
    <source>
        <strain evidence="3">Benny S71-1</strain>
    </source>
</reference>
<evidence type="ECO:0000256" key="1">
    <source>
        <dbReference type="SAM" id="SignalP"/>
    </source>
</evidence>
<dbReference type="OrthoDB" id="5590788at2759"/>
<dbReference type="AlphaFoldDB" id="A0A4P9YZQ3"/>
<proteinExistence type="predicted"/>
<dbReference type="EMBL" id="KZ989981">
    <property type="protein sequence ID" value="RKP24901.1"/>
    <property type="molecule type" value="Genomic_DNA"/>
</dbReference>
<keyword evidence="3" id="KW-1185">Reference proteome</keyword>
<name>A0A4P9YZQ3_9FUNG</name>